<evidence type="ECO:0000256" key="3">
    <source>
        <dbReference type="ARBA" id="ARBA00017144"/>
    </source>
</evidence>
<evidence type="ECO:0000256" key="9">
    <source>
        <dbReference type="ARBA" id="ARBA00029962"/>
    </source>
</evidence>
<evidence type="ECO:0000256" key="2">
    <source>
        <dbReference type="ARBA" id="ARBA00012980"/>
    </source>
</evidence>
<dbReference type="InterPro" id="IPR027417">
    <property type="entry name" value="P-loop_NTPase"/>
</dbReference>
<dbReference type="GO" id="GO:0006233">
    <property type="term" value="P:dTDP biosynthetic process"/>
    <property type="evidence" value="ECO:0007669"/>
    <property type="project" value="InterPro"/>
</dbReference>
<evidence type="ECO:0000256" key="6">
    <source>
        <dbReference type="ARBA" id="ARBA00022741"/>
    </source>
</evidence>
<comment type="catalytic activity">
    <reaction evidence="10 12">
        <text>dTMP + ATP = dTDP + ADP</text>
        <dbReference type="Rhea" id="RHEA:13517"/>
        <dbReference type="ChEBI" id="CHEBI:30616"/>
        <dbReference type="ChEBI" id="CHEBI:58369"/>
        <dbReference type="ChEBI" id="CHEBI:63528"/>
        <dbReference type="ChEBI" id="CHEBI:456216"/>
        <dbReference type="EC" id="2.7.4.9"/>
    </reaction>
</comment>
<feature type="domain" description="Thymidylate kinase-like" evidence="13">
    <location>
        <begin position="18"/>
        <end position="209"/>
    </location>
</feature>
<gene>
    <name evidence="12 14" type="primary">tmk</name>
    <name evidence="14" type="ORF">EPICR_50227</name>
</gene>
<dbReference type="NCBIfam" id="TIGR00041">
    <property type="entry name" value="DTMP_kinase"/>
    <property type="match status" value="1"/>
</dbReference>
<dbReference type="PANTHER" id="PTHR10344">
    <property type="entry name" value="THYMIDYLATE KINASE"/>
    <property type="match status" value="1"/>
</dbReference>
<dbReference type="CDD" id="cd01672">
    <property type="entry name" value="TMPK"/>
    <property type="match status" value="1"/>
</dbReference>
<evidence type="ECO:0000256" key="1">
    <source>
        <dbReference type="ARBA" id="ARBA00009776"/>
    </source>
</evidence>
<dbReference type="Gene3D" id="3.40.50.300">
    <property type="entry name" value="P-loop containing nucleotide triphosphate hydrolases"/>
    <property type="match status" value="1"/>
</dbReference>
<dbReference type="GO" id="GO:0004798">
    <property type="term" value="F:dTMP kinase activity"/>
    <property type="evidence" value="ECO:0007669"/>
    <property type="project" value="UniProtKB-UniRule"/>
</dbReference>
<evidence type="ECO:0000256" key="12">
    <source>
        <dbReference type="HAMAP-Rule" id="MF_00165"/>
    </source>
</evidence>
<dbReference type="GO" id="GO:0005829">
    <property type="term" value="C:cytosol"/>
    <property type="evidence" value="ECO:0007669"/>
    <property type="project" value="TreeGrafter"/>
</dbReference>
<proteinExistence type="inferred from homology"/>
<dbReference type="AlphaFoldDB" id="A0A484HN10"/>
<evidence type="ECO:0000256" key="7">
    <source>
        <dbReference type="ARBA" id="ARBA00022777"/>
    </source>
</evidence>
<dbReference type="SUPFAM" id="SSF52540">
    <property type="entry name" value="P-loop containing nucleoside triphosphate hydrolases"/>
    <property type="match status" value="1"/>
</dbReference>
<dbReference type="FunFam" id="3.40.50.300:FF:000225">
    <property type="entry name" value="Thymidylate kinase"/>
    <property type="match status" value="1"/>
</dbReference>
<evidence type="ECO:0000256" key="8">
    <source>
        <dbReference type="ARBA" id="ARBA00022840"/>
    </source>
</evidence>
<keyword evidence="8 12" id="KW-0067">ATP-binding</keyword>
<dbReference type="PANTHER" id="PTHR10344:SF4">
    <property type="entry name" value="UMP-CMP KINASE 2, MITOCHONDRIAL"/>
    <property type="match status" value="1"/>
</dbReference>
<reference evidence="14" key="1">
    <citation type="submission" date="2019-01" db="EMBL/GenBank/DDBJ databases">
        <authorList>
            <consortium name="Genoscope - CEA"/>
            <person name="William W."/>
        </authorList>
    </citation>
    <scope>NUCLEOTIDE SEQUENCE</scope>
    <source>
        <strain evidence="14">CR-1</strain>
    </source>
</reference>
<keyword evidence="4 12" id="KW-0808">Transferase</keyword>
<keyword evidence="6 12" id="KW-0547">Nucleotide-binding</keyword>
<evidence type="ECO:0000256" key="11">
    <source>
        <dbReference type="ARBA" id="ARBA00057735"/>
    </source>
</evidence>
<accession>A0A484HN10</accession>
<keyword evidence="5 12" id="KW-0545">Nucleotide biosynthesis</keyword>
<dbReference type="InterPro" id="IPR018094">
    <property type="entry name" value="Thymidylate_kinase"/>
</dbReference>
<evidence type="ECO:0000256" key="5">
    <source>
        <dbReference type="ARBA" id="ARBA00022727"/>
    </source>
</evidence>
<sequence>MSRNHDLKTGPGPLFITLEGVEGSGKTSQAGPMSRFLEKKGRRCVVTREPGGTGAGMKIRDILLDPDGEPLDSDAELLLYMADRAQHAARLIRPALASGKSVICDRYFDATLAYQGFARGIDPDWIRELFRRSVGDLTPDATFLLDLSPKEGLKRALKRDRGRAALGQGDETRFEKEALAFHEKVREGYLKLAVAEPRRFFVIDALADQAGVFRQIEAALEGLTA</sequence>
<comment type="similarity">
    <text evidence="1 12">Belongs to the thymidylate kinase family.</text>
</comment>
<dbReference type="GO" id="GO:0006227">
    <property type="term" value="P:dUDP biosynthetic process"/>
    <property type="evidence" value="ECO:0007669"/>
    <property type="project" value="TreeGrafter"/>
</dbReference>
<evidence type="ECO:0000256" key="10">
    <source>
        <dbReference type="ARBA" id="ARBA00048743"/>
    </source>
</evidence>
<dbReference type="Pfam" id="PF02223">
    <property type="entry name" value="Thymidylate_kin"/>
    <property type="match status" value="1"/>
</dbReference>
<protein>
    <recommendedName>
        <fullName evidence="3 12">Thymidylate kinase</fullName>
        <ecNumber evidence="2 12">2.7.4.9</ecNumber>
    </recommendedName>
    <alternativeName>
        <fullName evidence="9 12">dTMP kinase</fullName>
    </alternativeName>
</protein>
<dbReference type="GO" id="GO:0005524">
    <property type="term" value="F:ATP binding"/>
    <property type="evidence" value="ECO:0007669"/>
    <property type="project" value="UniProtKB-UniRule"/>
</dbReference>
<dbReference type="EC" id="2.7.4.9" evidence="2 12"/>
<evidence type="ECO:0000259" key="13">
    <source>
        <dbReference type="Pfam" id="PF02223"/>
    </source>
</evidence>
<comment type="function">
    <text evidence="11 12">Phosphorylation of dTMP to form dTDP in both de novo and salvage pathways of dTTP synthesis.</text>
</comment>
<dbReference type="InterPro" id="IPR039430">
    <property type="entry name" value="Thymidylate_kin-like_dom"/>
</dbReference>
<name>A0A484HN10_9BACT</name>
<dbReference type="HAMAP" id="MF_00165">
    <property type="entry name" value="Thymidylate_kinase"/>
    <property type="match status" value="1"/>
</dbReference>
<keyword evidence="7 12" id="KW-0418">Kinase</keyword>
<evidence type="ECO:0000256" key="4">
    <source>
        <dbReference type="ARBA" id="ARBA00022679"/>
    </source>
</evidence>
<organism evidence="14">
    <name type="scientific">uncultured Desulfobacteraceae bacterium</name>
    <dbReference type="NCBI Taxonomy" id="218296"/>
    <lineage>
        <taxon>Bacteria</taxon>
        <taxon>Pseudomonadati</taxon>
        <taxon>Thermodesulfobacteriota</taxon>
        <taxon>Desulfobacteria</taxon>
        <taxon>Desulfobacterales</taxon>
        <taxon>Desulfobacteraceae</taxon>
        <taxon>environmental samples</taxon>
    </lineage>
</organism>
<dbReference type="GO" id="GO:0006235">
    <property type="term" value="P:dTTP biosynthetic process"/>
    <property type="evidence" value="ECO:0007669"/>
    <property type="project" value="UniProtKB-UniRule"/>
</dbReference>
<feature type="binding site" evidence="12">
    <location>
        <begin position="20"/>
        <end position="27"/>
    </location>
    <ligand>
        <name>ATP</name>
        <dbReference type="ChEBI" id="CHEBI:30616"/>
    </ligand>
</feature>
<dbReference type="EMBL" id="CAACVI010000045">
    <property type="protein sequence ID" value="VEN74946.1"/>
    <property type="molecule type" value="Genomic_DNA"/>
</dbReference>
<evidence type="ECO:0000313" key="14">
    <source>
        <dbReference type="EMBL" id="VEN74946.1"/>
    </source>
</evidence>